<dbReference type="GO" id="GO:0071281">
    <property type="term" value="P:cellular response to iron ion"/>
    <property type="evidence" value="ECO:0007669"/>
    <property type="project" value="TreeGrafter"/>
</dbReference>
<gene>
    <name evidence="2" type="ORF">SAMN06296241_3036</name>
</gene>
<dbReference type="Gene3D" id="3.40.50.1980">
    <property type="entry name" value="Nitrogenase molybdenum iron protein domain"/>
    <property type="match status" value="2"/>
</dbReference>
<proteinExistence type="predicted"/>
<feature type="domain" description="Fe/B12 periplasmic-binding" evidence="1">
    <location>
        <begin position="96"/>
        <end position="368"/>
    </location>
</feature>
<evidence type="ECO:0000259" key="1">
    <source>
        <dbReference type="PROSITE" id="PS50983"/>
    </source>
</evidence>
<dbReference type="InterPro" id="IPR050902">
    <property type="entry name" value="ABC_Transporter_SBP"/>
</dbReference>
<dbReference type="PROSITE" id="PS50983">
    <property type="entry name" value="FE_B12_PBP"/>
    <property type="match status" value="1"/>
</dbReference>
<dbReference type="SUPFAM" id="SSF53807">
    <property type="entry name" value="Helical backbone' metal receptor"/>
    <property type="match status" value="1"/>
</dbReference>
<protein>
    <submittedName>
        <fullName evidence="2">Iron complex transport system substrate-binding protein</fullName>
    </submittedName>
</protein>
<keyword evidence="3" id="KW-1185">Reference proteome</keyword>
<dbReference type="Pfam" id="PF01497">
    <property type="entry name" value="Peripla_BP_2"/>
    <property type="match status" value="1"/>
</dbReference>
<dbReference type="RefSeq" id="WP_097057309.1">
    <property type="nucleotide sequence ID" value="NZ_OCMF01000005.1"/>
</dbReference>
<dbReference type="Proteomes" id="UP000219193">
    <property type="component" value="Unassembled WGS sequence"/>
</dbReference>
<dbReference type="EMBL" id="OCMF01000005">
    <property type="protein sequence ID" value="SOC81460.1"/>
    <property type="molecule type" value="Genomic_DNA"/>
</dbReference>
<dbReference type="InterPro" id="IPR002491">
    <property type="entry name" value="ABC_transptr_periplasmic_BD"/>
</dbReference>
<dbReference type="PANTHER" id="PTHR30535:SF34">
    <property type="entry name" value="MOLYBDATE-BINDING PROTEIN MOLA"/>
    <property type="match status" value="1"/>
</dbReference>
<organism evidence="2 3">
    <name type="scientific">Salinimicrobium sediminis</name>
    <dbReference type="NCBI Taxonomy" id="1343891"/>
    <lineage>
        <taxon>Bacteria</taxon>
        <taxon>Pseudomonadati</taxon>
        <taxon>Bacteroidota</taxon>
        <taxon>Flavobacteriia</taxon>
        <taxon>Flavobacteriales</taxon>
        <taxon>Flavobacteriaceae</taxon>
        <taxon>Salinimicrobium</taxon>
    </lineage>
</organism>
<evidence type="ECO:0000313" key="3">
    <source>
        <dbReference type="Proteomes" id="UP000219193"/>
    </source>
</evidence>
<reference evidence="3" key="1">
    <citation type="submission" date="2017-09" db="EMBL/GenBank/DDBJ databases">
        <authorList>
            <person name="Varghese N."/>
            <person name="Submissions S."/>
        </authorList>
    </citation>
    <scope>NUCLEOTIDE SEQUENCE [LARGE SCALE GENOMIC DNA]</scope>
    <source>
        <strain evidence="3">CGMCC 1.12641</strain>
    </source>
</reference>
<accession>A0A285X807</accession>
<dbReference type="PANTHER" id="PTHR30535">
    <property type="entry name" value="VITAMIN B12-BINDING PROTEIN"/>
    <property type="match status" value="1"/>
</dbReference>
<dbReference type="AlphaFoldDB" id="A0A285X807"/>
<evidence type="ECO:0000313" key="2">
    <source>
        <dbReference type="EMBL" id="SOC81460.1"/>
    </source>
</evidence>
<name>A0A285X807_9FLAO</name>
<sequence>MKHFSHILFLLLAFHLLGCKTDEKRKKPLVISGGKEIEIKYASGLSIVDFGDYSIVTVENPWPNADRSYRYLLAEADAEVPENVKFDQKIQVPVEHVVVTSTTHIPSLEILGVESTLIGFPGLDYISSEKTRNLIADGKIKELGKNEALNTETLLNLRPDVVIGFSIDGSNKSLNTLQKSGIPVVFNADWTESSPLGKVEWIKFFGAFFGKMEAANAFFEEVEQEYLKAKSLAAKADKRPTVMAGAMYKDQWYLPAGNSWQAIFIEDANADYLFEDTEGTGSLSLSLEAVLAEAAKADFWVGPAQFTAYQELQEASPHYRQFQAFQDQNIFTFASEKGETGGVIFYELAPNRPDLVLKDLISIFHPQLLPDYKTTFYKPLE</sequence>
<dbReference type="OrthoDB" id="9812528at2"/>